<evidence type="ECO:0000256" key="4">
    <source>
        <dbReference type="ARBA" id="ARBA00022840"/>
    </source>
</evidence>
<dbReference type="InterPro" id="IPR003593">
    <property type="entry name" value="AAA+_ATPase"/>
</dbReference>
<dbReference type="PANTHER" id="PTHR43166">
    <property type="entry name" value="AMINO ACID IMPORT ATP-BINDING PROTEIN"/>
    <property type="match status" value="1"/>
</dbReference>
<dbReference type="PANTHER" id="PTHR43166:SF30">
    <property type="entry name" value="METHIONINE IMPORT ATP-BINDING PROTEIN METN"/>
    <property type="match status" value="1"/>
</dbReference>
<dbReference type="KEGG" id="xce:Xcel_0732"/>
<dbReference type="SMART" id="SM00382">
    <property type="entry name" value="AAA"/>
    <property type="match status" value="1"/>
</dbReference>
<gene>
    <name evidence="9" type="ordered locus">Xcel_0732</name>
</gene>
<dbReference type="GO" id="GO:0005524">
    <property type="term" value="F:ATP binding"/>
    <property type="evidence" value="ECO:0007669"/>
    <property type="project" value="UniProtKB-KW"/>
</dbReference>
<evidence type="ECO:0000259" key="8">
    <source>
        <dbReference type="PROSITE" id="PS50893"/>
    </source>
</evidence>
<dbReference type="Pfam" id="PF00005">
    <property type="entry name" value="ABC_tran"/>
    <property type="match status" value="1"/>
</dbReference>
<keyword evidence="3" id="KW-0547">Nucleotide-binding</keyword>
<dbReference type="InterPro" id="IPR017871">
    <property type="entry name" value="ABC_transporter-like_CS"/>
</dbReference>
<name>D1BXG1_XYLCX</name>
<keyword evidence="6" id="KW-0029">Amino-acid transport</keyword>
<dbReference type="PROSITE" id="PS50893">
    <property type="entry name" value="ABC_TRANSPORTER_2"/>
    <property type="match status" value="1"/>
</dbReference>
<protein>
    <submittedName>
        <fullName evidence="9">ABC transporter related protein</fullName>
    </submittedName>
</protein>
<evidence type="ECO:0000313" key="10">
    <source>
        <dbReference type="Proteomes" id="UP000002255"/>
    </source>
</evidence>
<dbReference type="Proteomes" id="UP000002255">
    <property type="component" value="Chromosome"/>
</dbReference>
<keyword evidence="2" id="KW-1003">Cell membrane</keyword>
<accession>D1BXG1</accession>
<proteinExistence type="predicted"/>
<evidence type="ECO:0000313" key="9">
    <source>
        <dbReference type="EMBL" id="ACZ29771.1"/>
    </source>
</evidence>
<dbReference type="STRING" id="446471.Xcel_0732"/>
<dbReference type="HOGENOM" id="CLU_000604_1_3_11"/>
<dbReference type="EMBL" id="CP001821">
    <property type="protein sequence ID" value="ACZ29771.1"/>
    <property type="molecule type" value="Genomic_DNA"/>
</dbReference>
<dbReference type="RefSeq" id="WP_012877513.1">
    <property type="nucleotide sequence ID" value="NC_013530.1"/>
</dbReference>
<keyword evidence="4" id="KW-0067">ATP-binding</keyword>
<reference evidence="9 10" key="2">
    <citation type="journal article" date="2010" name="Stand. Genomic Sci.">
        <title>Complete genome sequence of Xylanimonas cellulosilytica type strain (XIL07).</title>
        <authorList>
            <person name="Foster B."/>
            <person name="Pukall R."/>
            <person name="Abt B."/>
            <person name="Nolan M."/>
            <person name="Glavina Del Rio T."/>
            <person name="Chen F."/>
            <person name="Lucas S."/>
            <person name="Tice H."/>
            <person name="Pitluck S."/>
            <person name="Cheng J.-F."/>
            <person name="Chertkov O."/>
            <person name="Brettin T."/>
            <person name="Han C."/>
            <person name="Detter J.C."/>
            <person name="Bruce D."/>
            <person name="Goodwin L."/>
            <person name="Ivanova N."/>
            <person name="Mavromatis K."/>
            <person name="Pati A."/>
            <person name="Mikhailova N."/>
            <person name="Chen A."/>
            <person name="Palaniappan K."/>
            <person name="Land M."/>
            <person name="Hauser L."/>
            <person name="Chang Y.-J."/>
            <person name="Jeffries C.D."/>
            <person name="Chain P."/>
            <person name="Rohde M."/>
            <person name="Goeker M."/>
            <person name="Bristow J."/>
            <person name="Eisen J.A."/>
            <person name="Markowitz V."/>
            <person name="Hugenholtz P."/>
            <person name="Kyrpides N.C."/>
            <person name="Klenk H.-P."/>
            <person name="Lapidus A."/>
        </authorList>
    </citation>
    <scope>NUCLEOTIDE SEQUENCE [LARGE SCALE GENOMIC DNA]</scope>
    <source>
        <strain evidence="10">DSM 15894 / CECT 5975 / LMG 20990 / XIL07</strain>
    </source>
</reference>
<dbReference type="GO" id="GO:0016887">
    <property type="term" value="F:ATP hydrolysis activity"/>
    <property type="evidence" value="ECO:0007669"/>
    <property type="project" value="InterPro"/>
</dbReference>
<keyword evidence="5" id="KW-1278">Translocase</keyword>
<keyword evidence="7" id="KW-0472">Membrane</keyword>
<evidence type="ECO:0000256" key="5">
    <source>
        <dbReference type="ARBA" id="ARBA00022967"/>
    </source>
</evidence>
<dbReference type="InterPro" id="IPR050086">
    <property type="entry name" value="MetN_ABC_transporter-like"/>
</dbReference>
<evidence type="ECO:0000256" key="2">
    <source>
        <dbReference type="ARBA" id="ARBA00022475"/>
    </source>
</evidence>
<organism evidence="9 10">
    <name type="scientific">Xylanimonas cellulosilytica (strain DSM 15894 / JCM 12276 / CECT 5975 / KCTC 9989 / LMG 20990 / NBRC 107835 / XIL07)</name>
    <dbReference type="NCBI Taxonomy" id="446471"/>
    <lineage>
        <taxon>Bacteria</taxon>
        <taxon>Bacillati</taxon>
        <taxon>Actinomycetota</taxon>
        <taxon>Actinomycetes</taxon>
        <taxon>Micrococcales</taxon>
        <taxon>Promicromonosporaceae</taxon>
        <taxon>Xylanimonas</taxon>
    </lineage>
</organism>
<dbReference type="AlphaFoldDB" id="D1BXG1"/>
<evidence type="ECO:0000256" key="7">
    <source>
        <dbReference type="ARBA" id="ARBA00023136"/>
    </source>
</evidence>
<dbReference type="eggNOG" id="COG1135">
    <property type="taxonomic scope" value="Bacteria"/>
</dbReference>
<dbReference type="OrthoDB" id="4283894at2"/>
<dbReference type="InterPro" id="IPR027417">
    <property type="entry name" value="P-loop_NTPase"/>
</dbReference>
<dbReference type="SUPFAM" id="SSF52540">
    <property type="entry name" value="P-loop containing nucleoside triphosphate hydrolases"/>
    <property type="match status" value="1"/>
</dbReference>
<evidence type="ECO:0000256" key="3">
    <source>
        <dbReference type="ARBA" id="ARBA00022741"/>
    </source>
</evidence>
<keyword evidence="10" id="KW-1185">Reference proteome</keyword>
<sequence>MKIEARGLVRSFRTPRGVVHALRGVDLTIPSGSITAVVGHSGAGKTTFGRCVNLLQRPDEGTLTLDGVDVWARSARDRRELTRTIGTIFQGSRLLRRRTAWENVAFPLELAGVAKVERRARALELLDRVGLSDKRDAYPSELSGGQAQRVGIARALSLAPRVLVSDEATSGLDPASTEAILGLIRDIHDDEGLTVVLITHEMEVVRAIADRAALLEDGRTSEEGPVADLLVDHGSRLGRALLPFPSSLADDAGRVQFVVTYRHGEVPGDWIVRASQALDESVELVAASVERRDAGRAFGRATIALPAEVAARVPAVLDALGLDTLRVDEADPGLVGASLPALAAS</sequence>
<dbReference type="PROSITE" id="PS00211">
    <property type="entry name" value="ABC_TRANSPORTER_1"/>
    <property type="match status" value="1"/>
</dbReference>
<evidence type="ECO:0000256" key="1">
    <source>
        <dbReference type="ARBA" id="ARBA00022448"/>
    </source>
</evidence>
<dbReference type="GO" id="GO:0006865">
    <property type="term" value="P:amino acid transport"/>
    <property type="evidence" value="ECO:0007669"/>
    <property type="project" value="UniProtKB-KW"/>
</dbReference>
<keyword evidence="1" id="KW-0813">Transport</keyword>
<feature type="domain" description="ABC transporter" evidence="8">
    <location>
        <begin position="3"/>
        <end position="242"/>
    </location>
</feature>
<evidence type="ECO:0000256" key="6">
    <source>
        <dbReference type="ARBA" id="ARBA00022970"/>
    </source>
</evidence>
<dbReference type="Gene3D" id="3.40.50.300">
    <property type="entry name" value="P-loop containing nucleotide triphosphate hydrolases"/>
    <property type="match status" value="1"/>
</dbReference>
<dbReference type="InterPro" id="IPR003439">
    <property type="entry name" value="ABC_transporter-like_ATP-bd"/>
</dbReference>
<reference evidence="10" key="1">
    <citation type="submission" date="2009-11" db="EMBL/GenBank/DDBJ databases">
        <title>The complete chromosome of Xylanimonas cellulosilytica DSM 15894.</title>
        <authorList>
            <consortium name="US DOE Joint Genome Institute (JGI-PGF)"/>
            <person name="Lucas S."/>
            <person name="Copeland A."/>
            <person name="Lapidus A."/>
            <person name="Glavina del Rio T."/>
            <person name="Dalin E."/>
            <person name="Tice H."/>
            <person name="Bruce D."/>
            <person name="Goodwin L."/>
            <person name="Pitluck S."/>
            <person name="Kyrpides N."/>
            <person name="Mavromatis K."/>
            <person name="Ivanova N."/>
            <person name="Mikhailova N."/>
            <person name="Foster B."/>
            <person name="Clum A."/>
            <person name="Brettin T."/>
            <person name="Detter J.C."/>
            <person name="Han C."/>
            <person name="Larimer F."/>
            <person name="Land M."/>
            <person name="Hauser L."/>
            <person name="Markowitz V."/>
            <person name="Cheng J.F."/>
            <person name="Hugenholtz P."/>
            <person name="Woyke T."/>
            <person name="Wu D."/>
            <person name="Gehrich-Schroeter G."/>
            <person name="Schneider S."/>
            <person name="Pukall S.R."/>
            <person name="Klenk H.P."/>
            <person name="Eisen J.A."/>
        </authorList>
    </citation>
    <scope>NUCLEOTIDE SEQUENCE [LARGE SCALE GENOMIC DNA]</scope>
    <source>
        <strain evidence="10">DSM 15894 / CECT 5975 / LMG 20990 / XIL07</strain>
    </source>
</reference>